<evidence type="ECO:0000313" key="1">
    <source>
        <dbReference type="EMBL" id="KAJ3557617.1"/>
    </source>
</evidence>
<keyword evidence="2" id="KW-1185">Reference proteome</keyword>
<dbReference type="EMBL" id="JANHOG010000144">
    <property type="protein sequence ID" value="KAJ3557617.1"/>
    <property type="molecule type" value="Genomic_DNA"/>
</dbReference>
<name>A0ACC1TBB6_9APHY</name>
<comment type="caution">
    <text evidence="1">The sequence shown here is derived from an EMBL/GenBank/DDBJ whole genome shotgun (WGS) entry which is preliminary data.</text>
</comment>
<reference evidence="1" key="1">
    <citation type="submission" date="2022-07" db="EMBL/GenBank/DDBJ databases">
        <title>Genome Sequence of Phlebia brevispora.</title>
        <authorList>
            <person name="Buettner E."/>
        </authorList>
    </citation>
    <scope>NUCLEOTIDE SEQUENCE</scope>
    <source>
        <strain evidence="1">MPL23</strain>
    </source>
</reference>
<organism evidence="1 2">
    <name type="scientific">Phlebia brevispora</name>
    <dbReference type="NCBI Taxonomy" id="194682"/>
    <lineage>
        <taxon>Eukaryota</taxon>
        <taxon>Fungi</taxon>
        <taxon>Dikarya</taxon>
        <taxon>Basidiomycota</taxon>
        <taxon>Agaricomycotina</taxon>
        <taxon>Agaricomycetes</taxon>
        <taxon>Polyporales</taxon>
        <taxon>Meruliaceae</taxon>
        <taxon>Phlebia</taxon>
    </lineage>
</organism>
<gene>
    <name evidence="1" type="ORF">NM688_g1373</name>
</gene>
<dbReference type="Proteomes" id="UP001148662">
    <property type="component" value="Unassembled WGS sequence"/>
</dbReference>
<proteinExistence type="predicted"/>
<evidence type="ECO:0000313" key="2">
    <source>
        <dbReference type="Proteomes" id="UP001148662"/>
    </source>
</evidence>
<accession>A0ACC1TBB6</accession>
<protein>
    <submittedName>
        <fullName evidence="1">Uncharacterized protein</fullName>
    </submittedName>
</protein>
<sequence length="550" mass="61854">MSHKLPEQYSGKNPVPQIATKLTALVNPERATEAKAAQLQDKSGQRDQKETQKRARGLAKGHVMRVVDPVTGDELEMKNADEEPDLRNKGENILSEEFPPLDWKAHRKRVLSFAAPSIFHIAVVYSICFLFARFTSGKLLSTVIALIFPACLTYALLFRLRSIAQRDFDDRSWESERTRGLRAGSDLNGDGIVDEQERVKESAEWANAVLRGVWPIMNPDLFGNLTDILEDIMQASVPRFVHSVRVSDVGLGSNAARITFIRSLPDSETQKQHEIDECNECAKTKEENGSAKDCHDQTPDKDEDEELNRQHVNLELSFAYRGLPSGQSVHSKARNIHLLVEFFLGIRGWYGFKVPVWVEIDGIVGTARARLHLISDPPFIKTTMITLLGLPRITISVVPLSRLLPNVMDLPFISGFISSSIDTAVAEYVAPKSVTINLQRLIRGDDVKKDTEAIGVIVVHIHRAKGVKKMDTMGSSDPYTTLTYSKLGKPLYSTRIIKDDCNPVFEETAVVLVDVNIIRLHEKLSLRLWDSDRMTVVRIFFSYFRTHPDV</sequence>